<accession>A0A0M4M439</accession>
<organism evidence="1 2">
    <name type="scientific">Bifidobacterium longum subsp. infantis</name>
    <dbReference type="NCBI Taxonomy" id="1682"/>
    <lineage>
        <taxon>Bacteria</taxon>
        <taxon>Bacillati</taxon>
        <taxon>Actinomycetota</taxon>
        <taxon>Actinomycetes</taxon>
        <taxon>Bifidobacteriales</taxon>
        <taxon>Bifidobacteriaceae</taxon>
        <taxon>Bifidobacterium</taxon>
    </lineage>
</organism>
<dbReference type="Proteomes" id="UP000067206">
    <property type="component" value="Chromosome"/>
</dbReference>
<evidence type="ECO:0000313" key="2">
    <source>
        <dbReference type="Proteomes" id="UP000067206"/>
    </source>
</evidence>
<reference evidence="1 2" key="1">
    <citation type="submission" date="2014-12" db="EMBL/GenBank/DDBJ databases">
        <title>Complete genome sequence of Bifidobacterium longum subsp. infantis BT1.</title>
        <authorList>
            <person name="Kim J.F."/>
            <person name="Kwak M.-J."/>
        </authorList>
    </citation>
    <scope>NUCLEOTIDE SEQUENCE [LARGE SCALE GENOMIC DNA]</scope>
    <source>
        <strain evidence="1 2">BT1</strain>
    </source>
</reference>
<protein>
    <submittedName>
        <fullName evidence="1">Uncharacterized protein</fullName>
    </submittedName>
</protein>
<name>A0A0M4M439_BIFLI</name>
<evidence type="ECO:0000313" key="1">
    <source>
        <dbReference type="EMBL" id="ALE09822.1"/>
    </source>
</evidence>
<proteinExistence type="predicted"/>
<gene>
    <name evidence="1" type="ORF">RY67_1811</name>
</gene>
<dbReference type="EMBL" id="CP010411">
    <property type="protein sequence ID" value="ALE09822.1"/>
    <property type="molecule type" value="Genomic_DNA"/>
</dbReference>
<dbReference type="RefSeq" id="WP_237672279.1">
    <property type="nucleotide sequence ID" value="NZ_NAQJ01000019.1"/>
</dbReference>
<dbReference type="AlphaFoldDB" id="A0A0M4M439"/>
<sequence length="72" mass="7468">MVSDAIAAILPMHATATHTVNVPVHLIRRRKDTTIVAATAAHDATVIGNIRVTGHSMPIMVASMPAPASAFA</sequence>